<dbReference type="EMBL" id="LKCM01000054">
    <property type="protein sequence ID" value="KPQ44810.1"/>
    <property type="molecule type" value="Genomic_DNA"/>
</dbReference>
<dbReference type="Proteomes" id="UP000050360">
    <property type="component" value="Unassembled WGS sequence"/>
</dbReference>
<evidence type="ECO:0000313" key="2">
    <source>
        <dbReference type="Proteomes" id="UP000050360"/>
    </source>
</evidence>
<name>A0A0N8KRF7_9EURY</name>
<sequence length="55" mass="6141">MCSTYTGFSMMPDDLEEMKKGSSMFWCISCKKTFMKKGATECPSCSSKNIKARAP</sequence>
<comment type="caution">
    <text evidence="1">The sequence shown here is derived from an EMBL/GenBank/DDBJ whole genome shotgun (WGS) entry which is preliminary data.</text>
</comment>
<gene>
    <name evidence="1" type="ORF">MPEBLZ_00606</name>
</gene>
<dbReference type="AlphaFoldDB" id="A0A0N8KRF7"/>
<accession>A0A0N8KRF7</accession>
<proteinExistence type="predicted"/>
<reference evidence="1 2" key="1">
    <citation type="submission" date="2015-09" db="EMBL/GenBank/DDBJ databases">
        <title>A metagenomics-based metabolic model of nitrate-dependent anaerobic oxidation of methane by Methanoperedens-like archaea.</title>
        <authorList>
            <person name="Arshad A."/>
            <person name="Speth D.R."/>
            <person name="De Graaf R.M."/>
            <person name="Op Den Camp H.J."/>
            <person name="Jetten M.S."/>
            <person name="Welte C.U."/>
        </authorList>
    </citation>
    <scope>NUCLEOTIDE SEQUENCE [LARGE SCALE GENOMIC DNA]</scope>
</reference>
<organism evidence="1 2">
    <name type="scientific">Candidatus Methanoperedens nitratireducens</name>
    <dbReference type="NCBI Taxonomy" id="1392998"/>
    <lineage>
        <taxon>Archaea</taxon>
        <taxon>Methanobacteriati</taxon>
        <taxon>Methanobacteriota</taxon>
        <taxon>Stenosarchaea group</taxon>
        <taxon>Methanomicrobia</taxon>
        <taxon>Methanosarcinales</taxon>
        <taxon>ANME-2 cluster</taxon>
        <taxon>Candidatus Methanoperedentaceae</taxon>
        <taxon>Candidatus Methanoperedens</taxon>
    </lineage>
</organism>
<protein>
    <submittedName>
        <fullName evidence="1">Uncharacterized protein</fullName>
    </submittedName>
</protein>
<evidence type="ECO:0000313" key="1">
    <source>
        <dbReference type="EMBL" id="KPQ44810.1"/>
    </source>
</evidence>